<dbReference type="Gene3D" id="3.20.20.80">
    <property type="entry name" value="Glycosidases"/>
    <property type="match status" value="1"/>
</dbReference>
<feature type="compositionally biased region" description="Low complexity" evidence="1">
    <location>
        <begin position="558"/>
        <end position="568"/>
    </location>
</feature>
<comment type="caution">
    <text evidence="3">The sequence shown here is derived from an EMBL/GenBank/DDBJ whole genome shotgun (WGS) entry which is preliminary data.</text>
</comment>
<dbReference type="InterPro" id="IPR017853">
    <property type="entry name" value="GH"/>
</dbReference>
<organism evidence="3 4">
    <name type="scientific">Paenibacillus sabuli</name>
    <dbReference type="NCBI Taxonomy" id="2772509"/>
    <lineage>
        <taxon>Bacteria</taxon>
        <taxon>Bacillati</taxon>
        <taxon>Bacillota</taxon>
        <taxon>Bacilli</taxon>
        <taxon>Bacillales</taxon>
        <taxon>Paenibacillaceae</taxon>
        <taxon>Paenibacillus</taxon>
    </lineage>
</organism>
<keyword evidence="4" id="KW-1185">Reference proteome</keyword>
<dbReference type="RefSeq" id="WP_190914972.1">
    <property type="nucleotide sequence ID" value="NZ_JACXIZ010000010.1"/>
</dbReference>
<evidence type="ECO:0000256" key="1">
    <source>
        <dbReference type="SAM" id="MobiDB-lite"/>
    </source>
</evidence>
<dbReference type="Proteomes" id="UP000621560">
    <property type="component" value="Unassembled WGS sequence"/>
</dbReference>
<evidence type="ECO:0000313" key="4">
    <source>
        <dbReference type="Proteomes" id="UP000621560"/>
    </source>
</evidence>
<reference evidence="3" key="1">
    <citation type="submission" date="2020-09" db="EMBL/GenBank/DDBJ databases">
        <title>A novel bacterium of genus Paenibacillus, isolated from South China Sea.</title>
        <authorList>
            <person name="Huang H."/>
            <person name="Mo K."/>
            <person name="Hu Y."/>
        </authorList>
    </citation>
    <scope>NUCLEOTIDE SEQUENCE</scope>
    <source>
        <strain evidence="3">IB182496</strain>
    </source>
</reference>
<dbReference type="GO" id="GO:0005975">
    <property type="term" value="P:carbohydrate metabolic process"/>
    <property type="evidence" value="ECO:0007669"/>
    <property type="project" value="InterPro"/>
</dbReference>
<dbReference type="CDD" id="cd03143">
    <property type="entry name" value="A4_beta-galactosidase_middle_domain"/>
    <property type="match status" value="1"/>
</dbReference>
<dbReference type="Pfam" id="PF08532">
    <property type="entry name" value="Glyco_hydro_42M"/>
    <property type="match status" value="1"/>
</dbReference>
<feature type="region of interest" description="Disordered" evidence="1">
    <location>
        <begin position="1"/>
        <end position="24"/>
    </location>
</feature>
<feature type="compositionally biased region" description="Basic and acidic residues" evidence="1">
    <location>
        <begin position="538"/>
        <end position="557"/>
    </location>
</feature>
<dbReference type="SUPFAM" id="SSF51445">
    <property type="entry name" value="(Trans)glycosidases"/>
    <property type="match status" value="1"/>
</dbReference>
<accession>A0A927GQC1</accession>
<dbReference type="AlphaFoldDB" id="A0A927GQC1"/>
<dbReference type="InterPro" id="IPR029062">
    <property type="entry name" value="Class_I_gatase-like"/>
</dbReference>
<dbReference type="SUPFAM" id="SSF52317">
    <property type="entry name" value="Class I glutamine amidotransferase-like"/>
    <property type="match status" value="1"/>
</dbReference>
<feature type="region of interest" description="Disordered" evidence="1">
    <location>
        <begin position="538"/>
        <end position="576"/>
    </location>
</feature>
<gene>
    <name evidence="3" type="ORF">IDH44_04115</name>
</gene>
<dbReference type="InterPro" id="IPR013738">
    <property type="entry name" value="Beta_galactosidase_Trimer"/>
</dbReference>
<protein>
    <submittedName>
        <fullName evidence="3">Beta-galactosidase trimerization domain-containing protein</fullName>
    </submittedName>
</protein>
<dbReference type="EMBL" id="JACXIZ010000010">
    <property type="protein sequence ID" value="MBD2844364.1"/>
    <property type="molecule type" value="Genomic_DNA"/>
</dbReference>
<sequence>MSEPIWPSETQARTGSERNGQKEASFWSRPFRLLQPNLRSIDARGLDVKALVRETAAYGANAILVNGGGILAWYPTSHPYQSVNAEMKGDYLGEVIAAAHAQGLKVLVRMDVSKSFPHVLERHPDWFRRDAKGEVKRHWEMLMTCPTGPYWEQYNFEVVGELLRRYPADGLFFNAFNYLQCHCERCRGLFRETTGLALPEEEDWDDPAWQAYVRYRYERFADYNRRLAAYIERIAPGTVLTIDTNLTSDTYRGIRESGWYAPQFAQGSACITSEAFNFYDRPAPRWPYWAGEETMLGSHIKHTCIILSYSKTIYSRRSAQPAAQLGYDLMQIAACGGSPAVALSGQFDQDDRQGLPIVRRLFTYLQRHEREYAELSPCAEVAILYSQRTADVYGRDDPAGRWQSHYRGMYEMLAECHLPFTVLHEGSLTAERLQRYRCLLLPNIAVLTEDEARLIDDYVAAGGHVIATHETGRYDASGRLRDTLALRCLDRRVPDEPPVACTYLQLGDARLRAALGGEIDLLMAEGGLLRTVPLSERPASHEALRTGKGLQRADRSGAPEGAGAAAPQPARPERSEALDRLEELDALDERDERDERDELHDLQDLYGIPAVRNTTPEFAYWTDTTDVPGLIRRRWGAGTSTYLPWAIDRLYHTSGVPEYRALIGHLVRSVTGTPLLRTDAPAGVQGLIGKRAAGGYLVHLLNGVGTPGKPLTETVPLGELTVEVRGEAAKARSLLHGTAYRVERSAAYSRIRVPALELFDAIVVEPAQ</sequence>
<name>A0A927GQC1_9BACL</name>
<dbReference type="Pfam" id="PF14871">
    <property type="entry name" value="GHL6"/>
    <property type="match status" value="1"/>
</dbReference>
<dbReference type="GO" id="GO:0004565">
    <property type="term" value="F:beta-galactosidase activity"/>
    <property type="evidence" value="ECO:0007669"/>
    <property type="project" value="InterPro"/>
</dbReference>
<proteinExistence type="predicted"/>
<dbReference type="InterPro" id="IPR028212">
    <property type="entry name" value="GHL6"/>
</dbReference>
<evidence type="ECO:0000313" key="3">
    <source>
        <dbReference type="EMBL" id="MBD2844364.1"/>
    </source>
</evidence>
<dbReference type="Gene3D" id="3.40.50.880">
    <property type="match status" value="1"/>
</dbReference>
<feature type="domain" description="Beta-galactosidase trimerisation" evidence="2">
    <location>
        <begin position="379"/>
        <end position="482"/>
    </location>
</feature>
<evidence type="ECO:0000259" key="2">
    <source>
        <dbReference type="Pfam" id="PF08532"/>
    </source>
</evidence>